<protein>
    <recommendedName>
        <fullName evidence="4">Neurofilament heavy polypeptide</fullName>
    </recommendedName>
</protein>
<reference evidence="2 3" key="1">
    <citation type="journal article" date="2023" name="G3 (Bethesda)">
        <title>A chromosome-level genome assembly of Zasmidium syzygii isolated from banana leaves.</title>
        <authorList>
            <person name="van Westerhoven A.C."/>
            <person name="Mehrabi R."/>
            <person name="Talebi R."/>
            <person name="Steentjes M.B.F."/>
            <person name="Corcolon B."/>
            <person name="Chong P.A."/>
            <person name="Kema G.H.J."/>
            <person name="Seidl M.F."/>
        </authorList>
    </citation>
    <scope>NUCLEOTIDE SEQUENCE [LARGE SCALE GENOMIC DNA]</scope>
    <source>
        <strain evidence="2 3">P124</strain>
    </source>
</reference>
<evidence type="ECO:0000313" key="2">
    <source>
        <dbReference type="EMBL" id="KAK4505352.1"/>
    </source>
</evidence>
<sequence length="874" mass="96461">MPDVQSPARWTPSKDEQDDLDAIDAAISRMRTITTQDPFRLTIPQGEHRYRHPHPTQANLWLTNAPFHRGEHETTQYLTYHFHEPGKDCYVLENSWVEEEPKVNGNGLKPRPKSSATTPDGAPKRKLTLGAYSKQKTGATGTPERDAATGGDAPAKQPAVKGPIERLKAENEEILAAVDKSEEEVPSVLDAQSQKSDLKRKRQDETPSKPERDGEATGEPAAKKAKPAQKDERANSPTQRAMEQNLQKTDKSSQEEQREESGMPPRLSPGMPAKLSPPLPAKLSPLHKAQDTKSPNREEAQDGPSRPPRLSPTLPDNIAKTLQARSHPSASKASETPAPNSASKDKDNRLTPIKNAAEEITKRKSPAPRNGFRANSSSPAVRSDAEDRIRPKNAVPRAKTPERKQEIETVVAKNSATKAQDPENPSLLVKIKFKKARRGDLQRILKMPPSHKKHMSQAPESKPAEDAKPVAKTAERRNGERKETGPVKGVAQKIGPVKKEKKAQPVEKAKEEQKPEKQPEKREREEKPKEKQEKPPEKQPEKQAEKRSLPDDERTSSPTKRRKPDVPETRKEPSTPAQREIDSPLAPKSGLQATPSATKELISHAMRREQSQDSSSTHNTPPAQSSTPSIIGSQPNGVAKAPSSQPSNKTPKQQAWETEQKRLETLGRELKHAASAYLTASQSDTTGSSNDHKLAAVKSIESFLCYLLAFSCLDEANAAADPKQPPSYTTWRSLHGFYGFVKRNTEQFPALCGLSCSLGVVYTARILEIASQFPNDGPSRASILEAHATLQKAANEAERKLDIDALQEAFPKSWNQRSKKLPPTEKLESTKLGGGYKLPIGLATSPVRAARAGHAMLQEWLEKERIDYTLKLKL</sequence>
<proteinExistence type="predicted"/>
<evidence type="ECO:0000313" key="3">
    <source>
        <dbReference type="Proteomes" id="UP001305779"/>
    </source>
</evidence>
<feature type="compositionally biased region" description="Basic and acidic residues" evidence="1">
    <location>
        <begin position="202"/>
        <end position="215"/>
    </location>
</feature>
<dbReference type="EMBL" id="JAXOVC010000002">
    <property type="protein sequence ID" value="KAK4505352.1"/>
    <property type="molecule type" value="Genomic_DNA"/>
</dbReference>
<accession>A0ABR0EUP7</accession>
<feature type="compositionally biased region" description="Basic and acidic residues" evidence="1">
    <location>
        <begin position="288"/>
        <end position="300"/>
    </location>
</feature>
<comment type="caution">
    <text evidence="2">The sequence shown here is derived from an EMBL/GenBank/DDBJ whole genome shotgun (WGS) entry which is preliminary data.</text>
</comment>
<evidence type="ECO:0008006" key="4">
    <source>
        <dbReference type="Google" id="ProtNLM"/>
    </source>
</evidence>
<feature type="compositionally biased region" description="Polar residues" evidence="1">
    <location>
        <begin position="612"/>
        <end position="657"/>
    </location>
</feature>
<feature type="region of interest" description="Disordered" evidence="1">
    <location>
        <begin position="101"/>
        <end position="658"/>
    </location>
</feature>
<feature type="compositionally biased region" description="Polar residues" evidence="1">
    <location>
        <begin position="235"/>
        <end position="247"/>
    </location>
</feature>
<organism evidence="2 3">
    <name type="scientific">Zasmidium cellare</name>
    <name type="common">Wine cellar mold</name>
    <name type="synonym">Racodium cellare</name>
    <dbReference type="NCBI Taxonomy" id="395010"/>
    <lineage>
        <taxon>Eukaryota</taxon>
        <taxon>Fungi</taxon>
        <taxon>Dikarya</taxon>
        <taxon>Ascomycota</taxon>
        <taxon>Pezizomycotina</taxon>
        <taxon>Dothideomycetes</taxon>
        <taxon>Dothideomycetidae</taxon>
        <taxon>Mycosphaerellales</taxon>
        <taxon>Mycosphaerellaceae</taxon>
        <taxon>Zasmidium</taxon>
    </lineage>
</organism>
<name>A0ABR0EUP7_ZASCE</name>
<feature type="compositionally biased region" description="Basic and acidic residues" evidence="1">
    <location>
        <begin position="502"/>
        <end position="555"/>
    </location>
</feature>
<dbReference type="Proteomes" id="UP001305779">
    <property type="component" value="Unassembled WGS sequence"/>
</dbReference>
<feature type="compositionally biased region" description="Polar residues" evidence="1">
    <location>
        <begin position="323"/>
        <end position="342"/>
    </location>
</feature>
<feature type="compositionally biased region" description="Basic and acidic residues" evidence="1">
    <location>
        <begin position="564"/>
        <end position="573"/>
    </location>
</feature>
<feature type="compositionally biased region" description="Basic and acidic residues" evidence="1">
    <location>
        <begin position="462"/>
        <end position="485"/>
    </location>
</feature>
<keyword evidence="3" id="KW-1185">Reference proteome</keyword>
<feature type="compositionally biased region" description="Basic and acidic residues" evidence="1">
    <location>
        <begin position="248"/>
        <end position="261"/>
    </location>
</feature>
<gene>
    <name evidence="2" type="ORF">PRZ48_003315</name>
</gene>
<evidence type="ECO:0000256" key="1">
    <source>
        <dbReference type="SAM" id="MobiDB-lite"/>
    </source>
</evidence>